<dbReference type="PRINTS" id="PR00368">
    <property type="entry name" value="FADPNR"/>
</dbReference>
<reference evidence="3" key="1">
    <citation type="submission" date="2014-09" db="EMBL/GenBank/DDBJ databases">
        <authorList>
            <person name="Gomez-Valero L."/>
        </authorList>
    </citation>
    <scope>NUCLEOTIDE SEQUENCE [LARGE SCALE GENOMIC DNA]</scope>
    <source>
        <strain evidence="3">ATCC35250</strain>
    </source>
</reference>
<dbReference type="AlphaFoldDB" id="A0A0A8URL6"/>
<dbReference type="Proteomes" id="UP000032803">
    <property type="component" value="Chromosome I"/>
</dbReference>
<keyword evidence="3" id="KW-1185">Reference proteome</keyword>
<dbReference type="STRING" id="449.LHA_0637"/>
<evidence type="ECO:0000259" key="1">
    <source>
        <dbReference type="Pfam" id="PF07992"/>
    </source>
</evidence>
<protein>
    <recommendedName>
        <fullName evidence="1">FAD/NAD(P)-binding domain-containing protein</fullName>
    </recommendedName>
</protein>
<dbReference type="InterPro" id="IPR036188">
    <property type="entry name" value="FAD/NAD-bd_sf"/>
</dbReference>
<dbReference type="PATRIC" id="fig|449.7.peg.2734"/>
<dbReference type="OrthoDB" id="4680340at2"/>
<organism evidence="2 3">
    <name type="scientific">Legionella hackeliae</name>
    <dbReference type="NCBI Taxonomy" id="449"/>
    <lineage>
        <taxon>Bacteria</taxon>
        <taxon>Pseudomonadati</taxon>
        <taxon>Pseudomonadota</taxon>
        <taxon>Gammaproteobacteria</taxon>
        <taxon>Legionellales</taxon>
        <taxon>Legionellaceae</taxon>
        <taxon>Legionella</taxon>
    </lineage>
</organism>
<dbReference type="GO" id="GO:0016491">
    <property type="term" value="F:oxidoreductase activity"/>
    <property type="evidence" value="ECO:0007669"/>
    <property type="project" value="InterPro"/>
</dbReference>
<evidence type="ECO:0000313" key="3">
    <source>
        <dbReference type="Proteomes" id="UP000032803"/>
    </source>
</evidence>
<accession>A0A0A8URL6</accession>
<dbReference type="PANTHER" id="PTHR38688">
    <property type="entry name" value="PYR_REDOX_2 DOMAIN-CONTAINING PROTEIN"/>
    <property type="match status" value="1"/>
</dbReference>
<dbReference type="Pfam" id="PF07992">
    <property type="entry name" value="Pyr_redox_2"/>
    <property type="match status" value="1"/>
</dbReference>
<dbReference type="InterPro" id="IPR053275">
    <property type="entry name" value="Agnestin_monoxygenase"/>
</dbReference>
<dbReference type="SUPFAM" id="SSF51905">
    <property type="entry name" value="FAD/NAD(P)-binding domain"/>
    <property type="match status" value="1"/>
</dbReference>
<feature type="domain" description="FAD/NAD(P)-binding" evidence="1">
    <location>
        <begin position="7"/>
        <end position="247"/>
    </location>
</feature>
<evidence type="ECO:0000313" key="2">
    <source>
        <dbReference type="EMBL" id="CEK09727.1"/>
    </source>
</evidence>
<dbReference type="EMBL" id="LN681225">
    <property type="protein sequence ID" value="CEK09727.1"/>
    <property type="molecule type" value="Genomic_DNA"/>
</dbReference>
<dbReference type="Gene3D" id="3.50.50.60">
    <property type="entry name" value="FAD/NAD(P)-binding domain"/>
    <property type="match status" value="1"/>
</dbReference>
<dbReference type="KEGG" id="lha:LHA_0637"/>
<dbReference type="PANTHER" id="PTHR38688:SF1">
    <property type="entry name" value="FAD_NAD(P)-BINDING DOMAIN-CONTAINING PROTEIN"/>
    <property type="match status" value="1"/>
</dbReference>
<sequence>MHNKTFQWAVVGAGPAGIAAIGKLLDAKVKATDILWLDPAFKVGDLGQLWHNVSSNTNVKRFLDFLNDVDSFSYSKAPADFKLNHLAPEDTCCLDEIVKPLQWVTNHLIQKVVTEPAIIHSMALTKRTWNLCTNSQTFKARNVILATGAVPSSLNYPGVDVIPFDTAIDKKRLAATVDNEETYAVFGSSHSAIIIVQYLVELGVKKIINFYRSPCRYAIDMGDWILFDNTGLKGQTAAWARENIDGTLPTNLVRYNTTETNIARYLPECNKVIYAVGFEKRKHLIIGDYEDTSHNPYVGIIGPGLFGLGIAYPELRADPSGNIESQVGLWKFMVYLTRVMPFWFKYPA</sequence>
<name>A0A0A8URL6_LEGHA</name>
<proteinExistence type="predicted"/>
<dbReference type="RefSeq" id="WP_045105210.1">
    <property type="nucleotide sequence ID" value="NZ_LN681225.1"/>
</dbReference>
<dbReference type="HOGENOM" id="CLU_033663_0_0_6"/>
<gene>
    <name evidence="2" type="ORF">LHA_0637</name>
</gene>
<dbReference type="InterPro" id="IPR023753">
    <property type="entry name" value="FAD/NAD-binding_dom"/>
</dbReference>